<dbReference type="PROSITE" id="PS01124">
    <property type="entry name" value="HTH_ARAC_FAMILY_2"/>
    <property type="match status" value="1"/>
</dbReference>
<dbReference type="PRINTS" id="PR00032">
    <property type="entry name" value="HTHARAC"/>
</dbReference>
<feature type="domain" description="HTH araC/xylS-type" evidence="5">
    <location>
        <begin position="249"/>
        <end position="350"/>
    </location>
</feature>
<dbReference type="InterPro" id="IPR050204">
    <property type="entry name" value="AraC_XylS_family_regulators"/>
</dbReference>
<dbReference type="InterPro" id="IPR035418">
    <property type="entry name" value="AraC-bd_2"/>
</dbReference>
<keyword evidence="2" id="KW-0238">DNA-binding</keyword>
<gene>
    <name evidence="6" type="ORF">J2792_003986</name>
</gene>
<accession>A0ABU1MRX8</accession>
<protein>
    <submittedName>
        <fullName evidence="6">AraC-like DNA-binding protein</fullName>
    </submittedName>
</protein>
<keyword evidence="3" id="KW-0804">Transcription</keyword>
<dbReference type="Proteomes" id="UP001184150">
    <property type="component" value="Unassembled WGS sequence"/>
</dbReference>
<dbReference type="PANTHER" id="PTHR46796">
    <property type="entry name" value="HTH-TYPE TRANSCRIPTIONAL ACTIVATOR RHAS-RELATED"/>
    <property type="match status" value="1"/>
</dbReference>
<keyword evidence="1" id="KW-0805">Transcription regulation</keyword>
<dbReference type="PANTHER" id="PTHR46796:SF6">
    <property type="entry name" value="ARAC SUBFAMILY"/>
    <property type="match status" value="1"/>
</dbReference>
<evidence type="ECO:0000313" key="6">
    <source>
        <dbReference type="EMBL" id="MDR6513098.1"/>
    </source>
</evidence>
<feature type="region of interest" description="Disordered" evidence="4">
    <location>
        <begin position="12"/>
        <end position="32"/>
    </location>
</feature>
<dbReference type="SUPFAM" id="SSF46689">
    <property type="entry name" value="Homeodomain-like"/>
    <property type="match status" value="1"/>
</dbReference>
<sequence>MRAHAIFQQEARRLKKHERVNPSRSSGERSMASLMASNGTDRDMQWSSSNLVGNPALSAWNTVMSDHVAEMTIDSGERSTFEARWKRYGLGPIDIHNFRTAEQTISRTAAMVRRHPDEVYALSYMQQGSAAVVHAGINVHVPQGSFILVNHASPYSFSFPNGAVALTAHMPASWLRRWVPQPETMLVKTFDADAWGGALAAMLSTIDRNGLDDAALPRSCIADQLGAFLALMNGNVTAGESLHQGKLFKRAVTFMKDRFDDPDLSPNMLAAELKISKRYVHKIFAGHNTTFGVELLGLRLNHARDMLHDARFAAYRISDVAYACGFTDPSHFARKFRDKFGLAPLALRHDT</sequence>
<evidence type="ECO:0000256" key="4">
    <source>
        <dbReference type="SAM" id="MobiDB-lite"/>
    </source>
</evidence>
<name>A0ABU1MRX8_9SPHN</name>
<evidence type="ECO:0000259" key="5">
    <source>
        <dbReference type="PROSITE" id="PS01124"/>
    </source>
</evidence>
<dbReference type="InterPro" id="IPR018062">
    <property type="entry name" value="HTH_AraC-typ_CS"/>
</dbReference>
<reference evidence="6 7" key="1">
    <citation type="submission" date="2023-07" db="EMBL/GenBank/DDBJ databases">
        <title>Sorghum-associated microbial communities from plants grown in Nebraska, USA.</title>
        <authorList>
            <person name="Schachtman D."/>
        </authorList>
    </citation>
    <scope>NUCLEOTIDE SEQUENCE [LARGE SCALE GENOMIC DNA]</scope>
    <source>
        <strain evidence="6 7">DS1027</strain>
    </source>
</reference>
<dbReference type="Pfam" id="PF14525">
    <property type="entry name" value="AraC_binding_2"/>
    <property type="match status" value="1"/>
</dbReference>
<dbReference type="RefSeq" id="WP_309806448.1">
    <property type="nucleotide sequence ID" value="NZ_JAVDRD010000014.1"/>
</dbReference>
<comment type="caution">
    <text evidence="6">The sequence shown here is derived from an EMBL/GenBank/DDBJ whole genome shotgun (WGS) entry which is preliminary data.</text>
</comment>
<dbReference type="InterPro" id="IPR009057">
    <property type="entry name" value="Homeodomain-like_sf"/>
</dbReference>
<organism evidence="6 7">
    <name type="scientific">Novosphingobium capsulatum</name>
    <dbReference type="NCBI Taxonomy" id="13688"/>
    <lineage>
        <taxon>Bacteria</taxon>
        <taxon>Pseudomonadati</taxon>
        <taxon>Pseudomonadota</taxon>
        <taxon>Alphaproteobacteria</taxon>
        <taxon>Sphingomonadales</taxon>
        <taxon>Sphingomonadaceae</taxon>
        <taxon>Novosphingobium</taxon>
    </lineage>
</organism>
<dbReference type="InterPro" id="IPR018060">
    <property type="entry name" value="HTH_AraC"/>
</dbReference>
<dbReference type="EMBL" id="JAVDRD010000014">
    <property type="protein sequence ID" value="MDR6513098.1"/>
    <property type="molecule type" value="Genomic_DNA"/>
</dbReference>
<dbReference type="InterPro" id="IPR020449">
    <property type="entry name" value="Tscrpt_reg_AraC-type_HTH"/>
</dbReference>
<evidence type="ECO:0000256" key="1">
    <source>
        <dbReference type="ARBA" id="ARBA00023015"/>
    </source>
</evidence>
<dbReference type="PROSITE" id="PS00041">
    <property type="entry name" value="HTH_ARAC_FAMILY_1"/>
    <property type="match status" value="1"/>
</dbReference>
<dbReference type="SMART" id="SM00342">
    <property type="entry name" value="HTH_ARAC"/>
    <property type="match status" value="1"/>
</dbReference>
<dbReference type="Gene3D" id="1.10.10.60">
    <property type="entry name" value="Homeodomain-like"/>
    <property type="match status" value="1"/>
</dbReference>
<proteinExistence type="predicted"/>
<dbReference type="Pfam" id="PF12833">
    <property type="entry name" value="HTH_18"/>
    <property type="match status" value="1"/>
</dbReference>
<evidence type="ECO:0000313" key="7">
    <source>
        <dbReference type="Proteomes" id="UP001184150"/>
    </source>
</evidence>
<keyword evidence="7" id="KW-1185">Reference proteome</keyword>
<evidence type="ECO:0000256" key="2">
    <source>
        <dbReference type="ARBA" id="ARBA00023125"/>
    </source>
</evidence>
<evidence type="ECO:0000256" key="3">
    <source>
        <dbReference type="ARBA" id="ARBA00023163"/>
    </source>
</evidence>